<proteinExistence type="predicted"/>
<keyword evidence="2" id="KW-0012">Acyltransferase</keyword>
<accession>A0A832H6C3</accession>
<evidence type="ECO:0000256" key="2">
    <source>
        <dbReference type="ARBA" id="ARBA00023315"/>
    </source>
</evidence>
<dbReference type="SUPFAM" id="SSF55729">
    <property type="entry name" value="Acyl-CoA N-acyltransferases (Nat)"/>
    <property type="match status" value="1"/>
</dbReference>
<dbReference type="PROSITE" id="PS51186">
    <property type="entry name" value="GNAT"/>
    <property type="match status" value="1"/>
</dbReference>
<evidence type="ECO:0000256" key="1">
    <source>
        <dbReference type="ARBA" id="ARBA00022679"/>
    </source>
</evidence>
<reference evidence="4" key="1">
    <citation type="journal article" date="2020" name="mSystems">
        <title>Genome- and Community-Level Interaction Insights into Carbon Utilization and Element Cycling Functions of Hydrothermarchaeota in Hydrothermal Sediment.</title>
        <authorList>
            <person name="Zhou Z."/>
            <person name="Liu Y."/>
            <person name="Xu W."/>
            <person name="Pan J."/>
            <person name="Luo Z.H."/>
            <person name="Li M."/>
        </authorList>
    </citation>
    <scope>NUCLEOTIDE SEQUENCE [LARGE SCALE GENOMIC DNA]</scope>
    <source>
        <strain evidence="4">SpSt-402</strain>
    </source>
</reference>
<protein>
    <submittedName>
        <fullName evidence="4">GNAT family N-acetyltransferase</fullName>
    </submittedName>
</protein>
<sequence length="179" mass="20247">MSDRSFNVDLPPGYSLRQGSTLDRALLLKFMHNTYLELSPASELSHLAQTVAQYFSRDTPLWWVDYDVQKPQSHVEPIVLPTSRHSTINGRIVACLWLGSAIDQLQGDRHTHVFLLYVAPNHRRKGIGSALMHQAEAWATAQGDCQIGLQVFQSNQPALSLYQQLGYQTQSLWMVKSLK</sequence>
<dbReference type="EMBL" id="DSRD01000815">
    <property type="protein sequence ID" value="HGW95192.1"/>
    <property type="molecule type" value="Genomic_DNA"/>
</dbReference>
<evidence type="ECO:0000259" key="3">
    <source>
        <dbReference type="PROSITE" id="PS51186"/>
    </source>
</evidence>
<gene>
    <name evidence="4" type="ORF">ENR47_13080</name>
</gene>
<dbReference type="AlphaFoldDB" id="A0A832H6C3"/>
<organism evidence="4">
    <name type="scientific">Oscillatoriales cyanobacterium SpSt-402</name>
    <dbReference type="NCBI Taxonomy" id="2282168"/>
    <lineage>
        <taxon>Bacteria</taxon>
        <taxon>Bacillati</taxon>
        <taxon>Cyanobacteriota</taxon>
        <taxon>Cyanophyceae</taxon>
        <taxon>Oscillatoriophycideae</taxon>
        <taxon>Oscillatoriales</taxon>
    </lineage>
</organism>
<name>A0A832H6C3_9CYAN</name>
<dbReference type="GO" id="GO:0016747">
    <property type="term" value="F:acyltransferase activity, transferring groups other than amino-acyl groups"/>
    <property type="evidence" value="ECO:0007669"/>
    <property type="project" value="InterPro"/>
</dbReference>
<feature type="domain" description="N-acetyltransferase" evidence="3">
    <location>
        <begin position="33"/>
        <end position="179"/>
    </location>
</feature>
<dbReference type="Pfam" id="PF00583">
    <property type="entry name" value="Acetyltransf_1"/>
    <property type="match status" value="1"/>
</dbReference>
<dbReference type="CDD" id="cd04301">
    <property type="entry name" value="NAT_SF"/>
    <property type="match status" value="1"/>
</dbReference>
<dbReference type="PANTHER" id="PTHR43420:SF12">
    <property type="entry name" value="N-ACETYLTRANSFERASE DOMAIN-CONTAINING PROTEIN"/>
    <property type="match status" value="1"/>
</dbReference>
<dbReference type="Gene3D" id="3.40.630.30">
    <property type="match status" value="1"/>
</dbReference>
<evidence type="ECO:0000313" key="4">
    <source>
        <dbReference type="EMBL" id="HGW95192.1"/>
    </source>
</evidence>
<keyword evidence="1 4" id="KW-0808">Transferase</keyword>
<dbReference type="InterPro" id="IPR050680">
    <property type="entry name" value="YpeA/RimI_acetyltransf"/>
</dbReference>
<dbReference type="PANTHER" id="PTHR43420">
    <property type="entry name" value="ACETYLTRANSFERASE"/>
    <property type="match status" value="1"/>
</dbReference>
<dbReference type="InterPro" id="IPR000182">
    <property type="entry name" value="GNAT_dom"/>
</dbReference>
<comment type="caution">
    <text evidence="4">The sequence shown here is derived from an EMBL/GenBank/DDBJ whole genome shotgun (WGS) entry which is preliminary data.</text>
</comment>
<dbReference type="InterPro" id="IPR016181">
    <property type="entry name" value="Acyl_CoA_acyltransferase"/>
</dbReference>